<dbReference type="InterPro" id="IPR036770">
    <property type="entry name" value="Ankyrin_rpt-contain_sf"/>
</dbReference>
<dbReference type="HOGENOM" id="CLU_1964614_0_0_1"/>
<sequence>FFFFPFLGWTPLHEASSEGSNDIIVELLKAGANVNCENLDGIDPLHDAAANNHLKAAEILLQHGANPNQRNQKQKTALDEADDEKMKELLKSYGAIETDNCDESNVIATGMYVSIAILDKYIPLLRKI</sequence>
<evidence type="ECO:0000256" key="1">
    <source>
        <dbReference type="PROSITE-ProRule" id="PRU00023"/>
    </source>
</evidence>
<reference evidence="2" key="1">
    <citation type="submission" date="2024-06" db="UniProtKB">
        <authorList>
            <consortium name="Ensembl"/>
        </authorList>
    </citation>
    <scope>IDENTIFICATION</scope>
</reference>
<feature type="repeat" description="ANK" evidence="1">
    <location>
        <begin position="7"/>
        <end position="39"/>
    </location>
</feature>
<dbReference type="Gene3D" id="1.25.40.20">
    <property type="entry name" value="Ankyrin repeat-containing domain"/>
    <property type="match status" value="1"/>
</dbReference>
<dbReference type="Pfam" id="PF12796">
    <property type="entry name" value="Ank_2"/>
    <property type="match status" value="1"/>
</dbReference>
<dbReference type="PROSITE" id="PS50088">
    <property type="entry name" value="ANK_REPEAT"/>
    <property type="match status" value="2"/>
</dbReference>
<dbReference type="STRING" id="9669.ENSMPUP00000005633"/>
<dbReference type="InterPro" id="IPR042334">
    <property type="entry name" value="ANKRD31"/>
</dbReference>
<accession>M3Y2T2</accession>
<organism evidence="2">
    <name type="scientific">Mustela putorius furo</name>
    <name type="common">European domestic ferret</name>
    <name type="synonym">Mustela furo</name>
    <dbReference type="NCBI Taxonomy" id="9669"/>
    <lineage>
        <taxon>Eukaryota</taxon>
        <taxon>Metazoa</taxon>
        <taxon>Chordata</taxon>
        <taxon>Craniata</taxon>
        <taxon>Vertebrata</taxon>
        <taxon>Euteleostomi</taxon>
        <taxon>Mammalia</taxon>
        <taxon>Eutheria</taxon>
        <taxon>Laurasiatheria</taxon>
        <taxon>Carnivora</taxon>
        <taxon>Caniformia</taxon>
        <taxon>Musteloidea</taxon>
        <taxon>Mustelidae</taxon>
        <taxon>Mustelinae</taxon>
        <taxon>Mustela</taxon>
    </lineage>
</organism>
<dbReference type="SUPFAM" id="SSF48403">
    <property type="entry name" value="Ankyrin repeat"/>
    <property type="match status" value="1"/>
</dbReference>
<name>M3Y2T2_MUSPF</name>
<dbReference type="eggNOG" id="ENOG502QS0Y">
    <property type="taxonomic scope" value="Eukaryota"/>
</dbReference>
<dbReference type="EMBL" id="AEYP01067129">
    <property type="status" value="NOT_ANNOTATED_CDS"/>
    <property type="molecule type" value="Genomic_DNA"/>
</dbReference>
<dbReference type="PRINTS" id="PR01415">
    <property type="entry name" value="ANKYRIN"/>
</dbReference>
<dbReference type="Ensembl" id="ENSMPUT00000005730.1">
    <property type="protein sequence ID" value="ENSMPUP00000005633.1"/>
    <property type="gene ID" value="ENSMPUG00000005678.1"/>
</dbReference>
<dbReference type="PROSITE" id="PS50297">
    <property type="entry name" value="ANK_REP_REGION"/>
    <property type="match status" value="2"/>
</dbReference>
<evidence type="ECO:0000313" key="2">
    <source>
        <dbReference type="Ensembl" id="ENSMPUP00000005633.1"/>
    </source>
</evidence>
<keyword evidence="1" id="KW-0040">ANK repeat</keyword>
<dbReference type="PANTHER" id="PTHR24176:SF14">
    <property type="entry name" value="ANKYRIN REPEAT DOMAIN-CONTAINING PROTEIN 31"/>
    <property type="match status" value="1"/>
</dbReference>
<dbReference type="GeneTree" id="ENSGT00940000162618"/>
<proteinExistence type="predicted"/>
<dbReference type="InterPro" id="IPR002110">
    <property type="entry name" value="Ankyrin_rpt"/>
</dbReference>
<dbReference type="InParanoid" id="M3Y2T2"/>
<dbReference type="PANTHER" id="PTHR24176">
    <property type="entry name" value="ANKYRIN REPEAT DOMAIN-CONTAINING PROTEIN 31-RELATED"/>
    <property type="match status" value="1"/>
</dbReference>
<dbReference type="EMBL" id="AEYP01067127">
    <property type="status" value="NOT_ANNOTATED_CDS"/>
    <property type="molecule type" value="Genomic_DNA"/>
</dbReference>
<protein>
    <submittedName>
        <fullName evidence="2">Uncharacterized protein</fullName>
    </submittedName>
</protein>
<dbReference type="SMART" id="SM00248">
    <property type="entry name" value="ANK"/>
    <property type="match status" value="2"/>
</dbReference>
<dbReference type="AlphaFoldDB" id="M3Y2T2"/>
<feature type="repeat" description="ANK" evidence="1">
    <location>
        <begin position="40"/>
        <end position="72"/>
    </location>
</feature>
<dbReference type="EMBL" id="AEYP01067128">
    <property type="status" value="NOT_ANNOTATED_CDS"/>
    <property type="molecule type" value="Genomic_DNA"/>
</dbReference>
<dbReference type="OMA" id="NCKGSEQ"/>